<comment type="caution">
    <text evidence="1">The sequence shown here is derived from an EMBL/GenBank/DDBJ whole genome shotgun (WGS) entry which is preliminary data.</text>
</comment>
<dbReference type="HOGENOM" id="CLU_789654_0_0_11"/>
<proteinExistence type="predicted"/>
<dbReference type="AlphaFoldDB" id="S4MW26"/>
<accession>S4MW26</accession>
<sequence>MRAGLGTRRRLDGTRLEGHPDALRLAETAAKIAEDLTDDPFMHDAQIAAAQALGCLGAAEQAVELANSVQHPIGKADQEDRDKALMAAVTGLWAYDPAAATAVVDAMEQRLLTGDGGLDGPVVGFADLLVAVGHQDYERSRRLADAAQRAAERKHRLGSEARDSRYMGARPQDGLVMGLLTAGSDPACAGEWLLRAVDLLESESSRTSWNRGPLAIVCAALGDYKAALGLAFRSDHGRRAEVLTEFAAYVAGVPGTTVFHGNIGSAPELWLIRRFAALVMPAEAAEGRLLEADDGSHTLAPDERRSIAFSLLSQALLADGWHNAVPVLADLAPDVVISIRDVVFQHLGLED</sequence>
<gene>
    <name evidence="1" type="ORF">STAFG_4988</name>
</gene>
<dbReference type="OrthoDB" id="9802241at2"/>
<dbReference type="Proteomes" id="UP000015001">
    <property type="component" value="Unassembled WGS sequence"/>
</dbReference>
<organism evidence="1 2">
    <name type="scientific">Streptomyces afghaniensis 772</name>
    <dbReference type="NCBI Taxonomy" id="1283301"/>
    <lineage>
        <taxon>Bacteria</taxon>
        <taxon>Bacillati</taxon>
        <taxon>Actinomycetota</taxon>
        <taxon>Actinomycetes</taxon>
        <taxon>Kitasatosporales</taxon>
        <taxon>Streptomycetaceae</taxon>
        <taxon>Streptomyces</taxon>
    </lineage>
</organism>
<name>S4MW26_9ACTN</name>
<dbReference type="RefSeq" id="WP_020273879.1">
    <property type="nucleotide sequence ID" value="NZ_KE354235.1"/>
</dbReference>
<protein>
    <submittedName>
        <fullName evidence="1">Uncharacterized protein</fullName>
    </submittedName>
</protein>
<keyword evidence="2" id="KW-1185">Reference proteome</keyword>
<dbReference type="EMBL" id="AOPY01001478">
    <property type="protein sequence ID" value="EPJ37977.1"/>
    <property type="molecule type" value="Genomic_DNA"/>
</dbReference>
<evidence type="ECO:0000313" key="2">
    <source>
        <dbReference type="Proteomes" id="UP000015001"/>
    </source>
</evidence>
<evidence type="ECO:0000313" key="1">
    <source>
        <dbReference type="EMBL" id="EPJ37977.1"/>
    </source>
</evidence>
<dbReference type="PATRIC" id="fig|1283301.3.peg.4958"/>
<reference evidence="1 2" key="1">
    <citation type="submission" date="2013-02" db="EMBL/GenBank/DDBJ databases">
        <title>Draft Genome Sequence of Streptomyces afghaniensis, Which Produces Compounds of the Julimycin B-Complex.</title>
        <authorList>
            <person name="Gruening B.A."/>
            <person name="Praeg A."/>
            <person name="Erxleben A."/>
            <person name="Guenther S."/>
            <person name="Fiedler H.-P."/>
            <person name="Goodfellow M."/>
            <person name="Mueller M."/>
        </authorList>
    </citation>
    <scope>NUCLEOTIDE SEQUENCE [LARGE SCALE GENOMIC DNA]</scope>
    <source>
        <strain evidence="1 2">772</strain>
    </source>
</reference>